<dbReference type="InterPro" id="IPR040167">
    <property type="entry name" value="TF_CP2-like"/>
</dbReference>
<dbReference type="SUPFAM" id="SSF47769">
    <property type="entry name" value="SAM/Pointed domain"/>
    <property type="match status" value="1"/>
</dbReference>
<evidence type="ECO:0000259" key="2">
    <source>
        <dbReference type="Pfam" id="PF25416"/>
    </source>
</evidence>
<name>A0ABV1A2P2_9TELE</name>
<dbReference type="Proteomes" id="UP001469553">
    <property type="component" value="Unassembled WGS sequence"/>
</dbReference>
<dbReference type="Gene3D" id="1.10.150.50">
    <property type="entry name" value="Transcription Factor, Ets-1"/>
    <property type="match status" value="1"/>
</dbReference>
<dbReference type="EMBL" id="JAHRIP010080396">
    <property type="protein sequence ID" value="MEQ2312824.1"/>
    <property type="molecule type" value="Genomic_DNA"/>
</dbReference>
<evidence type="ECO:0000313" key="3">
    <source>
        <dbReference type="EMBL" id="MEQ2312824.1"/>
    </source>
</evidence>
<evidence type="ECO:0008006" key="5">
    <source>
        <dbReference type="Google" id="ProtNLM"/>
    </source>
</evidence>
<comment type="caution">
    <text evidence="3">The sequence shown here is derived from an EMBL/GenBank/DDBJ whole genome shotgun (WGS) entry which is preliminary data.</text>
</comment>
<dbReference type="Pfam" id="PF18016">
    <property type="entry name" value="SAM_3"/>
    <property type="match status" value="1"/>
</dbReference>
<dbReference type="InterPro" id="IPR013761">
    <property type="entry name" value="SAM/pointed_sf"/>
</dbReference>
<dbReference type="Pfam" id="PF25416">
    <property type="entry name" value="GRHL1_C"/>
    <property type="match status" value="1"/>
</dbReference>
<organism evidence="3 4">
    <name type="scientific">Ameca splendens</name>
    <dbReference type="NCBI Taxonomy" id="208324"/>
    <lineage>
        <taxon>Eukaryota</taxon>
        <taxon>Metazoa</taxon>
        <taxon>Chordata</taxon>
        <taxon>Craniata</taxon>
        <taxon>Vertebrata</taxon>
        <taxon>Euteleostomi</taxon>
        <taxon>Actinopterygii</taxon>
        <taxon>Neopterygii</taxon>
        <taxon>Teleostei</taxon>
        <taxon>Neoteleostei</taxon>
        <taxon>Acanthomorphata</taxon>
        <taxon>Ovalentaria</taxon>
        <taxon>Atherinomorphae</taxon>
        <taxon>Cyprinodontiformes</taxon>
        <taxon>Goodeidae</taxon>
        <taxon>Ameca</taxon>
    </lineage>
</organism>
<dbReference type="InterPro" id="IPR041418">
    <property type="entry name" value="SAM_3"/>
</dbReference>
<gene>
    <name evidence="3" type="ORF">AMECASPLE_035190</name>
</gene>
<feature type="domain" description="GRHL1/CP2 C-terminal" evidence="2">
    <location>
        <begin position="44"/>
        <end position="115"/>
    </location>
</feature>
<keyword evidence="4" id="KW-1185">Reference proteome</keyword>
<dbReference type="PANTHER" id="PTHR11037">
    <property type="entry name" value="TRANSCRIPTION FACTOR CP2"/>
    <property type="match status" value="1"/>
</dbReference>
<feature type="non-terminal residue" evidence="3">
    <location>
        <position position="115"/>
    </location>
</feature>
<protein>
    <recommendedName>
        <fullName evidence="5">SAM domain-containing protein</fullName>
    </recommendedName>
</protein>
<feature type="domain" description="SAM" evidence="1">
    <location>
        <begin position="8"/>
        <end position="37"/>
    </location>
</feature>
<dbReference type="PANTHER" id="PTHR11037:SF18">
    <property type="entry name" value="TRANSCRIPTION FACTOR CP2-LIKE PROTEIN 1"/>
    <property type="match status" value="1"/>
</dbReference>
<evidence type="ECO:0000313" key="4">
    <source>
        <dbReference type="Proteomes" id="UP001469553"/>
    </source>
</evidence>
<reference evidence="3 4" key="1">
    <citation type="submission" date="2021-06" db="EMBL/GenBank/DDBJ databases">
        <authorList>
            <person name="Palmer J.M."/>
        </authorList>
    </citation>
    <scope>NUCLEOTIDE SEQUENCE [LARGE SCALE GENOMIC DNA]</scope>
    <source>
        <strain evidence="3 4">AS_MEX2019</strain>
        <tissue evidence="3">Muscle</tissue>
    </source>
</reference>
<evidence type="ECO:0000259" key="1">
    <source>
        <dbReference type="Pfam" id="PF18016"/>
    </source>
</evidence>
<sequence length="115" mass="13024">MISSDWRYAGADLLRMSREDLIQICGLADGIRLFNTMKGRSIQPRLTIYVCQQPTQSQAAMKPGGGDVYHALYLEERTLLDLSEKIAGFYNITPQQITQIYIQKTTSIHILVSDE</sequence>
<accession>A0ABV1A2P2</accession>
<dbReference type="InterPro" id="IPR057520">
    <property type="entry name" value="GRHL1/CP2_C"/>
</dbReference>
<proteinExistence type="predicted"/>